<dbReference type="Pfam" id="PF03466">
    <property type="entry name" value="LysR_substrate"/>
    <property type="match status" value="1"/>
</dbReference>
<evidence type="ECO:0000256" key="4">
    <source>
        <dbReference type="ARBA" id="ARBA00023163"/>
    </source>
</evidence>
<dbReference type="SUPFAM" id="SSF46785">
    <property type="entry name" value="Winged helix' DNA-binding domain"/>
    <property type="match status" value="1"/>
</dbReference>
<keyword evidence="3" id="KW-0238">DNA-binding</keyword>
<organism evidence="6 7">
    <name type="scientific">Pendulispora rubella</name>
    <dbReference type="NCBI Taxonomy" id="2741070"/>
    <lineage>
        <taxon>Bacteria</taxon>
        <taxon>Pseudomonadati</taxon>
        <taxon>Myxococcota</taxon>
        <taxon>Myxococcia</taxon>
        <taxon>Myxococcales</taxon>
        <taxon>Sorangiineae</taxon>
        <taxon>Pendulisporaceae</taxon>
        <taxon>Pendulispora</taxon>
    </lineage>
</organism>
<dbReference type="InterPro" id="IPR000847">
    <property type="entry name" value="LysR_HTH_N"/>
</dbReference>
<name>A0ABZ2L8K0_9BACT</name>
<dbReference type="InterPro" id="IPR037402">
    <property type="entry name" value="YidZ_PBP2"/>
</dbReference>
<evidence type="ECO:0000256" key="3">
    <source>
        <dbReference type="ARBA" id="ARBA00023125"/>
    </source>
</evidence>
<dbReference type="Gene3D" id="3.40.190.10">
    <property type="entry name" value="Periplasmic binding protein-like II"/>
    <property type="match status" value="2"/>
</dbReference>
<protein>
    <submittedName>
        <fullName evidence="6">LysR family transcriptional regulator</fullName>
    </submittedName>
</protein>
<dbReference type="CDD" id="cd08417">
    <property type="entry name" value="PBP2_Nitroaromatics_like"/>
    <property type="match status" value="1"/>
</dbReference>
<keyword evidence="4" id="KW-0804">Transcription</keyword>
<gene>
    <name evidence="6" type="ORF">LVJ94_02515</name>
</gene>
<evidence type="ECO:0000256" key="1">
    <source>
        <dbReference type="ARBA" id="ARBA00009437"/>
    </source>
</evidence>
<dbReference type="RefSeq" id="WP_394835787.1">
    <property type="nucleotide sequence ID" value="NZ_CP089929.1"/>
</dbReference>
<sequence length="305" mass="33874">MLLHGIDTNLIVALSALLQERNVTRAARKVGLGQSSMSHALARLRAHFGDPLLVQAGRTMVLTERAKALIGPVEAAIAQFERVFSSRETFDPRTSERTFRIVATDNLELYLLPKLMPVLAREAPKVDLRFHHLPANWIEALQRGDCDLKLGRKYAVDPSLHRQDLLEERFVCVLRKGHPLAGRKRLTLAEYAGLSHVVVSPAAALGDSVTGLVDELLRKHGAKRRIALSVPNFLVAPFVVAAHDLALTVSARLIGSFERSLRLRVVELPLRMATYTLNQVWAERAHSDDGHQWLRQTIARTLAGA</sequence>
<evidence type="ECO:0000256" key="2">
    <source>
        <dbReference type="ARBA" id="ARBA00023015"/>
    </source>
</evidence>
<dbReference type="EMBL" id="CP089983">
    <property type="protein sequence ID" value="WXB06136.1"/>
    <property type="molecule type" value="Genomic_DNA"/>
</dbReference>
<keyword evidence="2" id="KW-0805">Transcription regulation</keyword>
<dbReference type="Proteomes" id="UP001374803">
    <property type="component" value="Chromosome"/>
</dbReference>
<evidence type="ECO:0000259" key="5">
    <source>
        <dbReference type="PROSITE" id="PS50931"/>
    </source>
</evidence>
<dbReference type="InterPro" id="IPR005119">
    <property type="entry name" value="LysR_subst-bd"/>
</dbReference>
<comment type="similarity">
    <text evidence="1">Belongs to the LysR transcriptional regulatory family.</text>
</comment>
<dbReference type="Gene3D" id="1.10.10.10">
    <property type="entry name" value="Winged helix-like DNA-binding domain superfamily/Winged helix DNA-binding domain"/>
    <property type="match status" value="1"/>
</dbReference>
<dbReference type="InterPro" id="IPR050389">
    <property type="entry name" value="LysR-type_TF"/>
</dbReference>
<dbReference type="PANTHER" id="PTHR30118:SF15">
    <property type="entry name" value="TRANSCRIPTIONAL REGULATORY PROTEIN"/>
    <property type="match status" value="1"/>
</dbReference>
<dbReference type="InterPro" id="IPR036390">
    <property type="entry name" value="WH_DNA-bd_sf"/>
</dbReference>
<dbReference type="InterPro" id="IPR036388">
    <property type="entry name" value="WH-like_DNA-bd_sf"/>
</dbReference>
<dbReference type="Pfam" id="PF00126">
    <property type="entry name" value="HTH_1"/>
    <property type="match status" value="1"/>
</dbReference>
<evidence type="ECO:0000313" key="6">
    <source>
        <dbReference type="EMBL" id="WXB06136.1"/>
    </source>
</evidence>
<proteinExistence type="inferred from homology"/>
<evidence type="ECO:0000313" key="7">
    <source>
        <dbReference type="Proteomes" id="UP001374803"/>
    </source>
</evidence>
<dbReference type="PROSITE" id="PS50931">
    <property type="entry name" value="HTH_LYSR"/>
    <property type="match status" value="1"/>
</dbReference>
<feature type="domain" description="HTH lysR-type" evidence="5">
    <location>
        <begin position="6"/>
        <end position="63"/>
    </location>
</feature>
<dbReference type="SUPFAM" id="SSF53850">
    <property type="entry name" value="Periplasmic binding protein-like II"/>
    <property type="match status" value="1"/>
</dbReference>
<keyword evidence="7" id="KW-1185">Reference proteome</keyword>
<reference evidence="6" key="1">
    <citation type="submission" date="2021-12" db="EMBL/GenBank/DDBJ databases">
        <title>Discovery of the Pendulisporaceae a myxobacterial family with distinct sporulation behavior and unique specialized metabolism.</title>
        <authorList>
            <person name="Garcia R."/>
            <person name="Popoff A."/>
            <person name="Bader C.D."/>
            <person name="Loehr J."/>
            <person name="Walesch S."/>
            <person name="Walt C."/>
            <person name="Boldt J."/>
            <person name="Bunk B."/>
            <person name="Haeckl F.J.F.P.J."/>
            <person name="Gunesch A.P."/>
            <person name="Birkelbach J."/>
            <person name="Nuebel U."/>
            <person name="Pietschmann T."/>
            <person name="Bach T."/>
            <person name="Mueller R."/>
        </authorList>
    </citation>
    <scope>NUCLEOTIDE SEQUENCE</scope>
    <source>
        <strain evidence="6">MSr11367</strain>
    </source>
</reference>
<accession>A0ABZ2L8K0</accession>
<dbReference type="PANTHER" id="PTHR30118">
    <property type="entry name" value="HTH-TYPE TRANSCRIPTIONAL REGULATOR LEUO-RELATED"/>
    <property type="match status" value="1"/>
</dbReference>